<dbReference type="OrthoDB" id="9814819at2"/>
<evidence type="ECO:0000313" key="2">
    <source>
        <dbReference type="Proteomes" id="UP000199032"/>
    </source>
</evidence>
<dbReference type="Proteomes" id="UP000199032">
    <property type="component" value="Unassembled WGS sequence"/>
</dbReference>
<evidence type="ECO:0000313" key="1">
    <source>
        <dbReference type="EMBL" id="CUS34012.1"/>
    </source>
</evidence>
<gene>
    <name evidence="1" type="ORF">COMA1_11469</name>
</gene>
<accession>A0A0S4L8A4</accession>
<sequence>MNCTRCQGLMLKEHMIDMEGAYGEMWSMSTRCINCGHRDDAVIQHHRQLSAKLVMETMPALEPFNLDWASEEMESLAA</sequence>
<dbReference type="AlphaFoldDB" id="A0A0S4L8A4"/>
<keyword evidence="2" id="KW-1185">Reference proteome</keyword>
<protein>
    <submittedName>
        <fullName evidence="1">Uncharacterized protein</fullName>
    </submittedName>
</protein>
<dbReference type="STRING" id="1742972.COMA1_11469"/>
<dbReference type="EMBL" id="CZQA01000001">
    <property type="protein sequence ID" value="CUS34012.1"/>
    <property type="molecule type" value="Genomic_DNA"/>
</dbReference>
<proteinExistence type="predicted"/>
<dbReference type="RefSeq" id="WP_090745754.1">
    <property type="nucleotide sequence ID" value="NZ_CZQA01000001.1"/>
</dbReference>
<name>A0A0S4L8A4_9BACT</name>
<reference evidence="1 2" key="1">
    <citation type="submission" date="2015-10" db="EMBL/GenBank/DDBJ databases">
        <authorList>
            <person name="Gilbert D.G."/>
        </authorList>
    </citation>
    <scope>NUCLEOTIDE SEQUENCE [LARGE SCALE GENOMIC DNA]</scope>
    <source>
        <strain evidence="1">COMA1</strain>
    </source>
</reference>
<organism evidence="1 2">
    <name type="scientific">Candidatus Nitrospira nitrosa</name>
    <dbReference type="NCBI Taxonomy" id="1742972"/>
    <lineage>
        <taxon>Bacteria</taxon>
        <taxon>Pseudomonadati</taxon>
        <taxon>Nitrospirota</taxon>
        <taxon>Nitrospiria</taxon>
        <taxon>Nitrospirales</taxon>
        <taxon>Nitrospiraceae</taxon>
        <taxon>Nitrospira</taxon>
    </lineage>
</organism>